<keyword evidence="8" id="KW-0472">Membrane</keyword>
<dbReference type="Gene3D" id="1.20.1260.30">
    <property type="match status" value="1"/>
</dbReference>
<feature type="domain" description="N6 adenine-specific DNA methyltransferase N-terminal" evidence="10">
    <location>
        <begin position="7"/>
        <end position="134"/>
    </location>
</feature>
<dbReference type="GO" id="GO:0009307">
    <property type="term" value="P:DNA restriction-modification system"/>
    <property type="evidence" value="ECO:0007669"/>
    <property type="project" value="UniProtKB-KW"/>
</dbReference>
<evidence type="ECO:0000256" key="1">
    <source>
        <dbReference type="ARBA" id="ARBA00006594"/>
    </source>
</evidence>
<keyword evidence="4" id="KW-0808">Transferase</keyword>
<evidence type="ECO:0000256" key="8">
    <source>
        <dbReference type="SAM" id="Phobius"/>
    </source>
</evidence>
<dbReference type="InterPro" id="IPR051537">
    <property type="entry name" value="DNA_Adenine_Mtase"/>
</dbReference>
<dbReference type="InterPro" id="IPR029063">
    <property type="entry name" value="SAM-dependent_MTases_sf"/>
</dbReference>
<dbReference type="GO" id="GO:0003677">
    <property type="term" value="F:DNA binding"/>
    <property type="evidence" value="ECO:0007669"/>
    <property type="project" value="InterPro"/>
</dbReference>
<keyword evidence="8" id="KW-0812">Transmembrane</keyword>
<dbReference type="SUPFAM" id="SSF53335">
    <property type="entry name" value="S-adenosyl-L-methionine-dependent methyltransferases"/>
    <property type="match status" value="1"/>
</dbReference>
<evidence type="ECO:0000256" key="6">
    <source>
        <dbReference type="ARBA" id="ARBA00022747"/>
    </source>
</evidence>
<organism evidence="11 12">
    <name type="scientific">Levilinea saccharolytica</name>
    <dbReference type="NCBI Taxonomy" id="229921"/>
    <lineage>
        <taxon>Bacteria</taxon>
        <taxon>Bacillati</taxon>
        <taxon>Chloroflexota</taxon>
        <taxon>Anaerolineae</taxon>
        <taxon>Anaerolineales</taxon>
        <taxon>Anaerolineaceae</taxon>
        <taxon>Levilinea</taxon>
    </lineage>
</organism>
<dbReference type="Gene3D" id="3.40.50.150">
    <property type="entry name" value="Vaccinia Virus protein VP39"/>
    <property type="match status" value="1"/>
</dbReference>
<dbReference type="STRING" id="229921.ADN01_05555"/>
<keyword evidence="8" id="KW-1133">Transmembrane helix</keyword>
<dbReference type="GO" id="GO:0009007">
    <property type="term" value="F:site-specific DNA-methyltransferase (adenine-specific) activity"/>
    <property type="evidence" value="ECO:0007669"/>
    <property type="project" value="UniProtKB-EC"/>
</dbReference>
<accession>A0A0P6XR87</accession>
<dbReference type="PANTHER" id="PTHR42933:SF3">
    <property type="entry name" value="TYPE I RESTRICTION ENZYME MJAVIII METHYLASE SUBUNIT"/>
    <property type="match status" value="1"/>
</dbReference>
<comment type="similarity">
    <text evidence="1">Belongs to the N(4)/N(6)-methyltransferase family.</text>
</comment>
<comment type="caution">
    <text evidence="11">The sequence shown here is derived from an EMBL/GenBank/DDBJ whole genome shotgun (WGS) entry which is preliminary data.</text>
</comment>
<dbReference type="REBASE" id="132883">
    <property type="entry name" value="M1.LsaKIBI1ORF5550P"/>
</dbReference>
<dbReference type="AlphaFoldDB" id="A0A0P6XR87"/>
<keyword evidence="5" id="KW-0949">S-adenosyl-L-methionine</keyword>
<evidence type="ECO:0000259" key="10">
    <source>
        <dbReference type="Pfam" id="PF12161"/>
    </source>
</evidence>
<feature type="domain" description="DNA methylase adenine-specific" evidence="9">
    <location>
        <begin position="145"/>
        <end position="459"/>
    </location>
</feature>
<dbReference type="EMBL" id="LGCM01000022">
    <property type="protein sequence ID" value="KPL86609.1"/>
    <property type="molecule type" value="Genomic_DNA"/>
</dbReference>
<keyword evidence="12" id="KW-1185">Reference proteome</keyword>
<evidence type="ECO:0000313" key="11">
    <source>
        <dbReference type="EMBL" id="KPL86609.1"/>
    </source>
</evidence>
<dbReference type="GO" id="GO:0032259">
    <property type="term" value="P:methylation"/>
    <property type="evidence" value="ECO:0007669"/>
    <property type="project" value="UniProtKB-KW"/>
</dbReference>
<sequence length="508" mass="57866">MIELSKLESHLWEAANILRGPVDAADFKTYIFPLLFFKRISDAYDEETEAALAESGGDIDFAQLPEFHRFIIPRGCHWEDVRNRTSDIGQALHYSLTEIEKCNPDTLYGIFGDAQWTNKDRLSDSLLRDLIDHFSRLRLRNSDVDADIMGQAYEYLIKKFADATNKKAGEFYTPRSVVRLMVDILDPQPDETIYDPACGTGGMLLGAIQHVREKNGDIKRLFGRLFGQEKNLTTSSIARMNLFLHGIDDFHILRDDTLRRPRFIEDDRLKTFDCVIANPPFSLEKWGEEIWKSDPYGRCFAGLPPSSSGDYAWVQHMLKSLKPRSGRMAVVLPHGTLFRMGAEGKIRQKILEMDLLEAVIGLAPNLFYGATLAAAILVFRNRKAPERQNKVLMIDASALYRKGRNQNTLEEEHVEQILTCYKAFDSLPGFSQIVSLDEIARNDYNLNIPRYVESKQDEDIVSVDDALKELKTALQEAYRAEDHLLELLKDAGLASSEYRSSEPITNKE</sequence>
<dbReference type="GO" id="GO:0008170">
    <property type="term" value="F:N-methyltransferase activity"/>
    <property type="evidence" value="ECO:0007669"/>
    <property type="project" value="InterPro"/>
</dbReference>
<dbReference type="Pfam" id="PF02384">
    <property type="entry name" value="N6_Mtase"/>
    <property type="match status" value="1"/>
</dbReference>
<evidence type="ECO:0000259" key="9">
    <source>
        <dbReference type="Pfam" id="PF02384"/>
    </source>
</evidence>
<dbReference type="Pfam" id="PF12161">
    <property type="entry name" value="HsdM_N"/>
    <property type="match status" value="1"/>
</dbReference>
<reference evidence="11 12" key="1">
    <citation type="submission" date="2015-07" db="EMBL/GenBank/DDBJ databases">
        <title>Genome sequence of Levilinea saccharolytica DSM 16555.</title>
        <authorList>
            <person name="Hemp J."/>
            <person name="Ward L.M."/>
            <person name="Pace L.A."/>
            <person name="Fischer W.W."/>
        </authorList>
    </citation>
    <scope>NUCLEOTIDE SEQUENCE [LARGE SCALE GENOMIC DNA]</scope>
    <source>
        <strain evidence="11 12">KIBI-1</strain>
    </source>
</reference>
<comment type="catalytic activity">
    <reaction evidence="7">
        <text>a 2'-deoxyadenosine in DNA + S-adenosyl-L-methionine = an N(6)-methyl-2'-deoxyadenosine in DNA + S-adenosyl-L-homocysteine + H(+)</text>
        <dbReference type="Rhea" id="RHEA:15197"/>
        <dbReference type="Rhea" id="RHEA-COMP:12418"/>
        <dbReference type="Rhea" id="RHEA-COMP:12419"/>
        <dbReference type="ChEBI" id="CHEBI:15378"/>
        <dbReference type="ChEBI" id="CHEBI:57856"/>
        <dbReference type="ChEBI" id="CHEBI:59789"/>
        <dbReference type="ChEBI" id="CHEBI:90615"/>
        <dbReference type="ChEBI" id="CHEBI:90616"/>
        <dbReference type="EC" id="2.1.1.72"/>
    </reaction>
</comment>
<keyword evidence="3 11" id="KW-0489">Methyltransferase</keyword>
<gene>
    <name evidence="11" type="ORF">ADN01_05555</name>
</gene>
<evidence type="ECO:0000313" key="12">
    <source>
        <dbReference type="Proteomes" id="UP000050501"/>
    </source>
</evidence>
<dbReference type="Proteomes" id="UP000050501">
    <property type="component" value="Unassembled WGS sequence"/>
</dbReference>
<dbReference type="EC" id="2.1.1.72" evidence="2"/>
<dbReference type="PANTHER" id="PTHR42933">
    <property type="entry name" value="SLR6095 PROTEIN"/>
    <property type="match status" value="1"/>
</dbReference>
<dbReference type="PATRIC" id="fig|229921.5.peg.3132"/>
<feature type="transmembrane region" description="Helical" evidence="8">
    <location>
        <begin position="355"/>
        <end position="379"/>
    </location>
</feature>
<keyword evidence="6" id="KW-0680">Restriction system</keyword>
<name>A0A0P6XR87_9CHLR</name>
<evidence type="ECO:0000256" key="7">
    <source>
        <dbReference type="ARBA" id="ARBA00047942"/>
    </source>
</evidence>
<evidence type="ECO:0000256" key="5">
    <source>
        <dbReference type="ARBA" id="ARBA00022691"/>
    </source>
</evidence>
<proteinExistence type="inferred from homology"/>
<dbReference type="InterPro" id="IPR022749">
    <property type="entry name" value="D12N6_MeTrfase_N"/>
</dbReference>
<protein>
    <recommendedName>
        <fullName evidence="2">site-specific DNA-methyltransferase (adenine-specific)</fullName>
        <ecNumber evidence="2">2.1.1.72</ecNumber>
    </recommendedName>
</protein>
<dbReference type="PRINTS" id="PR00507">
    <property type="entry name" value="N12N6MTFRASE"/>
</dbReference>
<dbReference type="InterPro" id="IPR003356">
    <property type="entry name" value="DNA_methylase_A-5"/>
</dbReference>
<dbReference type="InterPro" id="IPR038333">
    <property type="entry name" value="T1MK-like_N_sf"/>
</dbReference>
<evidence type="ECO:0000256" key="3">
    <source>
        <dbReference type="ARBA" id="ARBA00022603"/>
    </source>
</evidence>
<evidence type="ECO:0000256" key="2">
    <source>
        <dbReference type="ARBA" id="ARBA00011900"/>
    </source>
</evidence>
<evidence type="ECO:0000256" key="4">
    <source>
        <dbReference type="ARBA" id="ARBA00022679"/>
    </source>
</evidence>